<dbReference type="Proteomes" id="UP000676506">
    <property type="component" value="Chromosome 1"/>
</dbReference>
<name>A0ABX8BB77_9BACT</name>
<organism evidence="2 3">
    <name type="scientific">Chloracidobacterium validum</name>
    <dbReference type="NCBI Taxonomy" id="2821543"/>
    <lineage>
        <taxon>Bacteria</taxon>
        <taxon>Pseudomonadati</taxon>
        <taxon>Acidobacteriota</taxon>
        <taxon>Terriglobia</taxon>
        <taxon>Terriglobales</taxon>
        <taxon>Acidobacteriaceae</taxon>
        <taxon>Chloracidobacterium</taxon>
    </lineage>
</organism>
<dbReference type="PROSITE" id="PS51257">
    <property type="entry name" value="PROKAR_LIPOPROTEIN"/>
    <property type="match status" value="1"/>
</dbReference>
<feature type="region of interest" description="Disordered" evidence="1">
    <location>
        <begin position="191"/>
        <end position="228"/>
    </location>
</feature>
<evidence type="ECO:0000256" key="1">
    <source>
        <dbReference type="SAM" id="MobiDB-lite"/>
    </source>
</evidence>
<sequence>MRALKYGIWGFTFGACLVFTTTDGLAQRLRVGQQPSSRVTPSASAPKPAPTDVSDLPIGVQQGLSDAKRYQELLQQALRQGQAPPPLPYAMPPVLPLMVPGYPPPQASGSPAGAAQPWLILPPGAPFPAETPQPMQPLQSPTSGPVSSSLTLRQVSPPPQTPALSPSLRQLQELQQYLDALMNGHADSGMCGDGQVVVPSQPLQQPPQGGGIRMSPPAPQGVRLGTRP</sequence>
<dbReference type="EMBL" id="CP072648">
    <property type="protein sequence ID" value="QUW03010.1"/>
    <property type="molecule type" value="Genomic_DNA"/>
</dbReference>
<feature type="region of interest" description="Disordered" evidence="1">
    <location>
        <begin position="124"/>
        <end position="165"/>
    </location>
</feature>
<reference evidence="2 3" key="1">
    <citation type="submission" date="2021-03" db="EMBL/GenBank/DDBJ databases">
        <title>Genomic and phenotypic characterization of Chloracidobacterium isolates provides evidence for multiple species.</title>
        <authorList>
            <person name="Saini M.K."/>
            <person name="Costas A.M.G."/>
            <person name="Tank M."/>
            <person name="Bryant D.A."/>
        </authorList>
    </citation>
    <scope>NUCLEOTIDE SEQUENCE [LARGE SCALE GENOMIC DNA]</scope>
    <source>
        <strain evidence="2 3">BV2-C</strain>
    </source>
</reference>
<protein>
    <submittedName>
        <fullName evidence="2">Uncharacterized protein</fullName>
    </submittedName>
</protein>
<gene>
    <name evidence="2" type="ORF">J8C06_00765</name>
</gene>
<evidence type="ECO:0000313" key="3">
    <source>
        <dbReference type="Proteomes" id="UP000676506"/>
    </source>
</evidence>
<dbReference type="RefSeq" id="WP_211428901.1">
    <property type="nucleotide sequence ID" value="NZ_CP072648.1"/>
</dbReference>
<keyword evidence="3" id="KW-1185">Reference proteome</keyword>
<feature type="region of interest" description="Disordered" evidence="1">
    <location>
        <begin position="30"/>
        <end position="58"/>
    </location>
</feature>
<evidence type="ECO:0000313" key="2">
    <source>
        <dbReference type="EMBL" id="QUW03010.1"/>
    </source>
</evidence>
<accession>A0ABX8BB77</accession>
<feature type="compositionally biased region" description="Low complexity" evidence="1">
    <location>
        <begin position="194"/>
        <end position="207"/>
    </location>
</feature>
<feature type="compositionally biased region" description="Polar residues" evidence="1">
    <location>
        <begin position="136"/>
        <end position="154"/>
    </location>
</feature>
<proteinExistence type="predicted"/>
<feature type="compositionally biased region" description="Pro residues" evidence="1">
    <location>
        <begin position="124"/>
        <end position="135"/>
    </location>
</feature>